<dbReference type="Pfam" id="PF09128">
    <property type="entry name" value="RGS-like"/>
    <property type="match status" value="1"/>
</dbReference>
<keyword evidence="4" id="KW-0963">Cytoplasm</keyword>
<keyword evidence="9 11" id="KW-0175">Coiled coil</keyword>
<dbReference type="GO" id="GO:0005085">
    <property type="term" value="F:guanyl-nucleotide exchange factor activity"/>
    <property type="evidence" value="ECO:0007669"/>
    <property type="project" value="UniProtKB-KW"/>
</dbReference>
<proteinExistence type="predicted"/>
<feature type="region of interest" description="Disordered" evidence="12">
    <location>
        <begin position="310"/>
        <end position="329"/>
    </location>
</feature>
<dbReference type="PROSITE" id="PS50010">
    <property type="entry name" value="DH_2"/>
    <property type="match status" value="1"/>
</dbReference>
<feature type="region of interest" description="Disordered" evidence="12">
    <location>
        <begin position="109"/>
        <end position="139"/>
    </location>
</feature>
<dbReference type="CTD" id="36915"/>
<dbReference type="InterPro" id="IPR001849">
    <property type="entry name" value="PH_domain"/>
</dbReference>
<feature type="region of interest" description="Disordered" evidence="12">
    <location>
        <begin position="742"/>
        <end position="944"/>
    </location>
</feature>
<evidence type="ECO:0000256" key="5">
    <source>
        <dbReference type="ARBA" id="ARBA00022553"/>
    </source>
</evidence>
<evidence type="ECO:0000256" key="3">
    <source>
        <dbReference type="ARBA" id="ARBA00022468"/>
    </source>
</evidence>
<feature type="compositionally biased region" description="Low complexity" evidence="12">
    <location>
        <begin position="1"/>
        <end position="13"/>
    </location>
</feature>
<dbReference type="SUPFAM" id="SSF48097">
    <property type="entry name" value="Regulator of G-protein signaling, RGS"/>
    <property type="match status" value="1"/>
</dbReference>
<feature type="compositionally biased region" description="Basic and acidic residues" evidence="12">
    <location>
        <begin position="792"/>
        <end position="803"/>
    </location>
</feature>
<gene>
    <name evidence="18" type="primary">LOC115882168</name>
</gene>
<evidence type="ECO:0000256" key="2">
    <source>
        <dbReference type="ARBA" id="ARBA00004496"/>
    </source>
</evidence>
<evidence type="ECO:0000256" key="8">
    <source>
        <dbReference type="ARBA" id="ARBA00022833"/>
    </source>
</evidence>
<feature type="compositionally biased region" description="Polar residues" evidence="12">
    <location>
        <begin position="384"/>
        <end position="394"/>
    </location>
</feature>
<dbReference type="InterPro" id="IPR036034">
    <property type="entry name" value="PDZ_sf"/>
</dbReference>
<keyword evidence="3" id="KW-0343">GTPase activation</keyword>
<keyword evidence="8" id="KW-0862">Zinc</keyword>
<feature type="compositionally biased region" description="Low complexity" evidence="12">
    <location>
        <begin position="828"/>
        <end position="842"/>
    </location>
</feature>
<feature type="domain" description="RGS" evidence="16">
    <location>
        <begin position="451"/>
        <end position="544"/>
    </location>
</feature>
<dbReference type="FunCoup" id="A0A6J2XWP2">
    <property type="interactions" value="284"/>
</dbReference>
<feature type="compositionally biased region" description="Pro residues" evidence="12">
    <location>
        <begin position="360"/>
        <end position="369"/>
    </location>
</feature>
<evidence type="ECO:0000256" key="12">
    <source>
        <dbReference type="SAM" id="MobiDB-lite"/>
    </source>
</evidence>
<dbReference type="InterPro" id="IPR002219">
    <property type="entry name" value="PKC_DAG/PE"/>
</dbReference>
<dbReference type="Gene3D" id="2.30.29.30">
    <property type="entry name" value="Pleckstrin-homology domain (PH domain)/Phosphotyrosine-binding domain (PTB)"/>
    <property type="match status" value="1"/>
</dbReference>
<evidence type="ECO:0000259" key="15">
    <source>
        <dbReference type="PROSITE" id="PS50106"/>
    </source>
</evidence>
<dbReference type="Gene3D" id="2.30.42.10">
    <property type="match status" value="1"/>
</dbReference>
<dbReference type="Gene3D" id="3.30.60.20">
    <property type="match status" value="1"/>
</dbReference>
<evidence type="ECO:0000313" key="17">
    <source>
        <dbReference type="Proteomes" id="UP000504635"/>
    </source>
</evidence>
<keyword evidence="5" id="KW-0597">Phosphoprotein</keyword>
<feature type="compositionally biased region" description="Polar residues" evidence="12">
    <location>
        <begin position="310"/>
        <end position="328"/>
    </location>
</feature>
<feature type="compositionally biased region" description="Basic and acidic residues" evidence="12">
    <location>
        <begin position="761"/>
        <end position="777"/>
    </location>
</feature>
<dbReference type="SMART" id="SM00233">
    <property type="entry name" value="PH"/>
    <property type="match status" value="1"/>
</dbReference>
<dbReference type="InterPro" id="IPR001478">
    <property type="entry name" value="PDZ"/>
</dbReference>
<dbReference type="Pfam" id="PF00595">
    <property type="entry name" value="PDZ"/>
    <property type="match status" value="1"/>
</dbReference>
<feature type="domain" description="Phorbol-ester/DAG-type" evidence="14">
    <location>
        <begin position="672"/>
        <end position="722"/>
    </location>
</feature>
<dbReference type="PROSITE" id="PS00479">
    <property type="entry name" value="ZF_DAG_PE_1"/>
    <property type="match status" value="1"/>
</dbReference>
<feature type="domain" description="PDZ" evidence="15">
    <location>
        <begin position="33"/>
        <end position="102"/>
    </location>
</feature>
<feature type="compositionally biased region" description="Polar residues" evidence="12">
    <location>
        <begin position="870"/>
        <end position="884"/>
    </location>
</feature>
<dbReference type="InterPro" id="IPR044926">
    <property type="entry name" value="RGS_subdomain_2"/>
</dbReference>
<evidence type="ECO:0000256" key="10">
    <source>
        <dbReference type="ARBA" id="ARBA00023136"/>
    </source>
</evidence>
<dbReference type="InterPro" id="IPR011993">
    <property type="entry name" value="PH-like_dom_sf"/>
</dbReference>
<feature type="compositionally biased region" description="Polar residues" evidence="12">
    <location>
        <begin position="196"/>
        <end position="210"/>
    </location>
</feature>
<dbReference type="PANTHER" id="PTHR45872">
    <property type="entry name" value="RHO GUANINE NUCLEOTIDE EXCHANGE FACTOR 2, ISOFORM D"/>
    <property type="match status" value="1"/>
</dbReference>
<reference evidence="18" key="1">
    <citation type="submission" date="2025-08" db="UniProtKB">
        <authorList>
            <consortium name="RefSeq"/>
        </authorList>
    </citation>
    <scope>IDENTIFICATION</scope>
    <source>
        <tissue evidence="18">Gonads</tissue>
    </source>
</reference>
<keyword evidence="10" id="KW-0472">Membrane</keyword>
<dbReference type="Pfam" id="PF17838">
    <property type="entry name" value="PH_16"/>
    <property type="match status" value="1"/>
</dbReference>
<dbReference type="GO" id="GO:0001664">
    <property type="term" value="F:G protein-coupled receptor binding"/>
    <property type="evidence" value="ECO:0007669"/>
    <property type="project" value="TreeGrafter"/>
</dbReference>
<comment type="subcellular location">
    <subcellularLocation>
        <location evidence="2">Cytoplasm</location>
    </subcellularLocation>
    <subcellularLocation>
        <location evidence="1">Membrane</location>
    </subcellularLocation>
</comment>
<evidence type="ECO:0000259" key="14">
    <source>
        <dbReference type="PROSITE" id="PS50081"/>
    </source>
</evidence>
<dbReference type="SUPFAM" id="SSF50729">
    <property type="entry name" value="PH domain-like"/>
    <property type="match status" value="1"/>
</dbReference>
<feature type="region of interest" description="Disordered" evidence="12">
    <location>
        <begin position="1"/>
        <end position="27"/>
    </location>
</feature>
<sequence>MNNNSPSNRMRSPGAGKQPSLMDHPHSLPNAVRVVVTRDNSGYGMKVSGDNPVFVQSVKEGGPAEKAGLNAGDTILQVNGHNVMQSTHTDVVVLIKSSAQVVLTVQQGSSLSSPGHRPATVSSASRITGPQPVDNEKQHQLQQEREQYYRLMIEKEQHHLDKLRSQLAVSPNEKKATELAKAEKNLRTLQDTLKQSSIGRPLSSPGSITPTLIMPSKGVTQPLPPPPLPKRNKLPSSAADINYSFLSNEINANAKKRNGEDSDHTSCDVPPPLPPRTYPPYNLHTDHDAVNSIDKQMAYPLVATCTSLVSDCSGSNQSKHSRTKSSPDSLMAALSADMKNCKNDNLNQNNWQQQRARTPPGTPPPPYPSPLSERRDRIAMGDNSDGSLSFNSPEESFVDSAHSPQTPKISSSPIRLTNSQTALTSLMILSMEDDISDFENDQWEDHGHFKSLSRLWDHLPHLAVFMNYVLSNCDPNSLLFYLLTDLYKEGNAKEMRKWAFEIHSCFLVPGAPLRLNNVDENIAREIDDDLTKEYEKEEIMRKIFWKARSRAKEELTRQLTDFQHKRTAGLGTIYGPTDSELTDHYNDKNKEMKLYESLFIPKVEMYLEEFEKENVDPPKFYMAAALVTILTRMFKIRSPILDLDRVPTFVNRDRSLKSKIIGRYSRKISHLGHQFMSQQYYTVIPCNNCHQIIYGISPQGYQCSLCLINLHRPCVKLYDDACVGPITRKDVRGLRKLIGMRHDSAEQNRHRKTATTNFIQMEKEKRHQEERDNRADNYESGEAKVSQPVTRKGSDRKTERGCEEAEGEGQGAADKNDDAQMPVERSDSGAQSESSNISQSSGAKKRNTSHINRSESVKEQPEKNRKQQQRRNVSDPSHSFNTSPEADVDRQALSKNADSGSSSNSNISCNYSGRLSESPSNSMDVHQATVRTQSDSDSDMDGETDPLNWQELVTEEELKKLNPNEKKRQEVINELILTEVSHVRMLKVLYKLFYKTLYNSQILKPDELNLLFPNIKELLDVHSEINKEMRRIRKEDPLVRQIGDVLLATFTGNQGEALQKASATFCERQQLALEFIKRRRERDSKFDAVLTECEKSRQCRRLQLQGIIPVEMQRLTRYSLLLERLVKSVEAAEKVCSDYQDELVKLKQVHQRSKEVLSHVNDAAKLALNKHRLDEIQRHLDVSNFRASDHPIVHDFKNIDLTRYKLILEGNLQLRRPNKALVPVHILLLEEMVVLLQKENDKFILKFFQSGIPGQPALSPIIKMSTLLVRENAVCKNALFLVNTSTTTNVCMYDLQAEDESKRETWRKNFSDAAESYNRREGKLNRGSTITTSSQETASDSDTNSIRDLSTEGEVPEPPPSESTPSPATESPEQPPKTTEPSDSPSPSEDPAGDQTPDVTPGGGIQLTTKVSAEDWPLIQPSQVNVVVPPVHTAESMLTPLEQIRRKDALVKQALAEKENLVADLLSIPREHFEHIADMAASTSDVSMSGASDITDRLLASVFQVDLLQKAVNDAFNITEGEVVAAKGGKKPACASQEPQYANEVKPNVPSIPASQLRDIVTSLSSQLTTLLSEVKLVEEERDRLRKELHKMKEKLHEEHNLHSPVPFDDAASDGSAQEVFCEASSDEPK</sequence>
<evidence type="ECO:0000313" key="18">
    <source>
        <dbReference type="RefSeq" id="XP_030755907.1"/>
    </source>
</evidence>
<dbReference type="InterPro" id="IPR046349">
    <property type="entry name" value="C1-like_sf"/>
</dbReference>
<dbReference type="InParanoid" id="A0A6J2XWP2"/>
<feature type="compositionally biased region" description="Polar residues" evidence="12">
    <location>
        <begin position="1326"/>
        <end position="1348"/>
    </location>
</feature>
<dbReference type="InterPro" id="IPR015212">
    <property type="entry name" value="RGS-like_dom"/>
</dbReference>
<evidence type="ECO:0000256" key="11">
    <source>
        <dbReference type="SAM" id="Coils"/>
    </source>
</evidence>
<dbReference type="GO" id="GO:0007186">
    <property type="term" value="P:G protein-coupled receptor signaling pathway"/>
    <property type="evidence" value="ECO:0007669"/>
    <property type="project" value="TreeGrafter"/>
</dbReference>
<dbReference type="GeneID" id="115882168"/>
<feature type="region of interest" description="Disordered" evidence="12">
    <location>
        <begin position="196"/>
        <end position="235"/>
    </location>
</feature>
<evidence type="ECO:0000256" key="7">
    <source>
        <dbReference type="ARBA" id="ARBA00022723"/>
    </source>
</evidence>
<dbReference type="OrthoDB" id="2272012at2759"/>
<feature type="compositionally biased region" description="Pro residues" evidence="12">
    <location>
        <begin position="269"/>
        <end position="278"/>
    </location>
</feature>
<dbReference type="InterPro" id="IPR036305">
    <property type="entry name" value="RGS_sf"/>
</dbReference>
<feature type="compositionally biased region" description="Low complexity" evidence="12">
    <location>
        <begin position="1363"/>
        <end position="1390"/>
    </location>
</feature>
<dbReference type="SUPFAM" id="SSF50156">
    <property type="entry name" value="PDZ domain-like"/>
    <property type="match status" value="1"/>
</dbReference>
<keyword evidence="6" id="KW-0344">Guanine-nucleotide releasing factor</keyword>
<dbReference type="GO" id="GO:0046872">
    <property type="term" value="F:metal ion binding"/>
    <property type="evidence" value="ECO:0007669"/>
    <property type="project" value="UniProtKB-KW"/>
</dbReference>
<dbReference type="Gene3D" id="1.10.167.10">
    <property type="entry name" value="Regulator of G-protein Signalling 4, domain 2"/>
    <property type="match status" value="1"/>
</dbReference>
<dbReference type="Pfam" id="PF00621">
    <property type="entry name" value="RhoGEF"/>
    <property type="match status" value="1"/>
</dbReference>
<dbReference type="SUPFAM" id="SSF48065">
    <property type="entry name" value="DBL homology domain (DH-domain)"/>
    <property type="match status" value="1"/>
</dbReference>
<organism evidence="17 18">
    <name type="scientific">Sitophilus oryzae</name>
    <name type="common">Rice weevil</name>
    <name type="synonym">Curculio oryzae</name>
    <dbReference type="NCBI Taxonomy" id="7048"/>
    <lineage>
        <taxon>Eukaryota</taxon>
        <taxon>Metazoa</taxon>
        <taxon>Ecdysozoa</taxon>
        <taxon>Arthropoda</taxon>
        <taxon>Hexapoda</taxon>
        <taxon>Insecta</taxon>
        <taxon>Pterygota</taxon>
        <taxon>Neoptera</taxon>
        <taxon>Endopterygota</taxon>
        <taxon>Coleoptera</taxon>
        <taxon>Polyphaga</taxon>
        <taxon>Cucujiformia</taxon>
        <taxon>Curculionidae</taxon>
        <taxon>Dryophthorinae</taxon>
        <taxon>Sitophilus</taxon>
    </lineage>
</organism>
<dbReference type="KEGG" id="soy:115882168"/>
<feature type="compositionally biased region" description="Low complexity" evidence="12">
    <location>
        <begin position="894"/>
        <end position="912"/>
    </location>
</feature>
<feature type="compositionally biased region" description="Basic and acidic residues" evidence="12">
    <location>
        <begin position="852"/>
        <end position="865"/>
    </location>
</feature>
<evidence type="ECO:0000256" key="6">
    <source>
        <dbReference type="ARBA" id="ARBA00022658"/>
    </source>
</evidence>
<feature type="region of interest" description="Disordered" evidence="12">
    <location>
        <begin position="255"/>
        <end position="285"/>
    </location>
</feature>
<dbReference type="SMART" id="SM00228">
    <property type="entry name" value="PDZ"/>
    <property type="match status" value="1"/>
</dbReference>
<feature type="compositionally biased region" description="Basic and acidic residues" evidence="12">
    <location>
        <begin position="257"/>
        <end position="266"/>
    </location>
</feature>
<evidence type="ECO:0000256" key="9">
    <source>
        <dbReference type="ARBA" id="ARBA00023054"/>
    </source>
</evidence>
<dbReference type="PANTHER" id="PTHR45872:SF2">
    <property type="entry name" value="RHO GUANINE NUCLEOTIDE EXCHANGE FACTOR 2, ISOFORM D"/>
    <property type="match status" value="1"/>
</dbReference>
<dbReference type="InterPro" id="IPR035899">
    <property type="entry name" value="DBL_dom_sf"/>
</dbReference>
<dbReference type="InterPro" id="IPR016137">
    <property type="entry name" value="RGS"/>
</dbReference>
<dbReference type="PROSITE" id="PS50106">
    <property type="entry name" value="PDZ"/>
    <property type="match status" value="1"/>
</dbReference>
<dbReference type="InterPro" id="IPR000219">
    <property type="entry name" value="DH_dom"/>
</dbReference>
<feature type="compositionally biased region" description="Polar residues" evidence="12">
    <location>
        <begin position="402"/>
        <end position="413"/>
    </location>
</feature>
<keyword evidence="7" id="KW-0479">Metal-binding</keyword>
<dbReference type="Pfam" id="PF00130">
    <property type="entry name" value="C1_1"/>
    <property type="match status" value="1"/>
</dbReference>
<protein>
    <submittedName>
        <fullName evidence="18">Rho guanine nucleotide exchange factor 11 isoform X1</fullName>
    </submittedName>
</protein>
<dbReference type="GO" id="GO:0016020">
    <property type="term" value="C:membrane"/>
    <property type="evidence" value="ECO:0007669"/>
    <property type="project" value="UniProtKB-SubCell"/>
</dbReference>
<dbReference type="Gene3D" id="1.20.900.10">
    <property type="entry name" value="Dbl homology (DH) domain"/>
    <property type="match status" value="1"/>
</dbReference>
<feature type="region of interest" description="Disordered" evidence="12">
    <location>
        <begin position="1314"/>
        <end position="1406"/>
    </location>
</feature>
<dbReference type="PROSITE" id="PS50132">
    <property type="entry name" value="RGS"/>
    <property type="match status" value="1"/>
</dbReference>
<dbReference type="Proteomes" id="UP000504635">
    <property type="component" value="Unplaced"/>
</dbReference>
<evidence type="ECO:0000259" key="16">
    <source>
        <dbReference type="PROSITE" id="PS50132"/>
    </source>
</evidence>
<accession>A0A6J2XWP2</accession>
<dbReference type="GO" id="GO:0005737">
    <property type="term" value="C:cytoplasm"/>
    <property type="evidence" value="ECO:0007669"/>
    <property type="project" value="UniProtKB-SubCell"/>
</dbReference>
<dbReference type="SUPFAM" id="SSF57889">
    <property type="entry name" value="Cysteine-rich domain"/>
    <property type="match status" value="1"/>
</dbReference>
<evidence type="ECO:0000259" key="13">
    <source>
        <dbReference type="PROSITE" id="PS50010"/>
    </source>
</evidence>
<dbReference type="GO" id="GO:0005096">
    <property type="term" value="F:GTPase activator activity"/>
    <property type="evidence" value="ECO:0007669"/>
    <property type="project" value="UniProtKB-KW"/>
</dbReference>
<feature type="region of interest" description="Disordered" evidence="12">
    <location>
        <begin position="352"/>
        <end position="413"/>
    </location>
</feature>
<feature type="region of interest" description="Disordered" evidence="12">
    <location>
        <begin position="1596"/>
        <end position="1630"/>
    </location>
</feature>
<feature type="domain" description="DH" evidence="13">
    <location>
        <begin position="967"/>
        <end position="1163"/>
    </location>
</feature>
<dbReference type="RefSeq" id="XP_030755907.1">
    <property type="nucleotide sequence ID" value="XM_030900047.1"/>
</dbReference>
<keyword evidence="17" id="KW-1185">Reference proteome</keyword>
<evidence type="ECO:0000256" key="1">
    <source>
        <dbReference type="ARBA" id="ARBA00004370"/>
    </source>
</evidence>
<name>A0A6J2XWP2_SITOR</name>
<dbReference type="SMART" id="SM00325">
    <property type="entry name" value="RhoGEF"/>
    <property type="match status" value="1"/>
</dbReference>
<dbReference type="CDD" id="cd00160">
    <property type="entry name" value="RhoGEF"/>
    <property type="match status" value="1"/>
</dbReference>
<feature type="compositionally biased region" description="Polar residues" evidence="12">
    <location>
        <begin position="913"/>
        <end position="935"/>
    </location>
</feature>
<dbReference type="InterPro" id="IPR041020">
    <property type="entry name" value="PH_16"/>
</dbReference>
<dbReference type="PROSITE" id="PS50081">
    <property type="entry name" value="ZF_DAG_PE_2"/>
    <property type="match status" value="1"/>
</dbReference>
<evidence type="ECO:0000256" key="4">
    <source>
        <dbReference type="ARBA" id="ARBA00022490"/>
    </source>
</evidence>
<feature type="coiled-coil region" evidence="11">
    <location>
        <begin position="1122"/>
        <end position="1149"/>
    </location>
</feature>